<gene>
    <name evidence="8" type="ORF">SAMD00023353_0303370</name>
</gene>
<evidence type="ECO:0000256" key="4">
    <source>
        <dbReference type="ARBA" id="ARBA00022942"/>
    </source>
</evidence>
<dbReference type="Pfam" id="PF04683">
    <property type="entry name" value="Rpn13_ADRM1_Pru"/>
    <property type="match status" value="1"/>
</dbReference>
<dbReference type="Gene3D" id="2.30.29.70">
    <property type="entry name" value="Proteasomal ubiquitin receptor Rpn13/ADRM1"/>
    <property type="match status" value="1"/>
</dbReference>
<dbReference type="GO" id="GO:0061133">
    <property type="term" value="F:endopeptidase activator activity"/>
    <property type="evidence" value="ECO:0007669"/>
    <property type="project" value="TreeGrafter"/>
</dbReference>
<sequence>MESITPVITFKAGKCDIESSEKPYKVSPSPKPGYIYLYYEDDLIHFCWRERSTPLDTPEIDLVMVPGDGHFGPYAAPEGDSPYTNGRIFVLKFDSSSARYIFWLQSKAQGPRGNQDPSHISRRDSKIGEIVDLLLQGDEVDVARELAALSYYQEDRHDDDGDATMGDSEGHGGSNEPRGGSGGAGADATGGDVREEGEESREGGADGARAAASGVPDAAAAVRNFLDSLKGGSHAAANQGEGKLYPLLSDLLTPPTTVPMARTATEERVNHLLGFLPPAVVVLSQQSDHGNHLAEPSADAVEAAKAAMSLGQKKALIEKVLRSPQFHQSLTSLTMALRDGGLPTVADALSIKVENGGYMRGSQMPLGGGDAVEAFVEGVKRTVQEKR</sequence>
<dbReference type="EMBL" id="DF977448">
    <property type="protein sequence ID" value="GAP86198.1"/>
    <property type="molecule type" value="Genomic_DNA"/>
</dbReference>
<dbReference type="GO" id="GO:0005634">
    <property type="term" value="C:nucleus"/>
    <property type="evidence" value="ECO:0007669"/>
    <property type="project" value="UniProtKB-SubCell"/>
</dbReference>
<evidence type="ECO:0000256" key="3">
    <source>
        <dbReference type="ARBA" id="ARBA00022490"/>
    </source>
</evidence>
<dbReference type="GO" id="GO:0005737">
    <property type="term" value="C:cytoplasm"/>
    <property type="evidence" value="ECO:0007669"/>
    <property type="project" value="UniProtKB-SubCell"/>
</dbReference>
<reference evidence="8" key="1">
    <citation type="submission" date="2016-03" db="EMBL/GenBank/DDBJ databases">
        <title>Draft genome sequence of Rosellinia necatrix.</title>
        <authorList>
            <person name="Kanematsu S."/>
        </authorList>
    </citation>
    <scope>NUCLEOTIDE SEQUENCE [LARGE SCALE GENOMIC DNA]</scope>
    <source>
        <strain evidence="8">W97</strain>
    </source>
</reference>
<organism evidence="8">
    <name type="scientific">Rosellinia necatrix</name>
    <name type="common">White root-rot fungus</name>
    <dbReference type="NCBI Taxonomy" id="77044"/>
    <lineage>
        <taxon>Eukaryota</taxon>
        <taxon>Fungi</taxon>
        <taxon>Dikarya</taxon>
        <taxon>Ascomycota</taxon>
        <taxon>Pezizomycotina</taxon>
        <taxon>Sordariomycetes</taxon>
        <taxon>Xylariomycetidae</taxon>
        <taxon>Xylariales</taxon>
        <taxon>Xylariaceae</taxon>
        <taxon>Rosellinia</taxon>
    </lineage>
</organism>
<evidence type="ECO:0000256" key="6">
    <source>
        <dbReference type="SAM" id="MobiDB-lite"/>
    </source>
</evidence>
<keyword evidence="4" id="KW-0647">Proteasome</keyword>
<evidence type="ECO:0000259" key="7">
    <source>
        <dbReference type="PROSITE" id="PS51917"/>
    </source>
</evidence>
<dbReference type="PANTHER" id="PTHR12225:SF0">
    <property type="entry name" value="PROTEASOMAL UBIQUITIN RECEPTOR ADRM1"/>
    <property type="match status" value="1"/>
</dbReference>
<dbReference type="GO" id="GO:0070628">
    <property type="term" value="F:proteasome binding"/>
    <property type="evidence" value="ECO:0007669"/>
    <property type="project" value="TreeGrafter"/>
</dbReference>
<dbReference type="OMA" id="RSPQFMQ"/>
<dbReference type="Proteomes" id="UP000054516">
    <property type="component" value="Unassembled WGS sequence"/>
</dbReference>
<dbReference type="InterPro" id="IPR038108">
    <property type="entry name" value="RPN13_DEUBAD_sf"/>
</dbReference>
<dbReference type="OrthoDB" id="340431at2759"/>
<evidence type="ECO:0000313" key="9">
    <source>
        <dbReference type="Proteomes" id="UP000054516"/>
    </source>
</evidence>
<dbReference type="InterPro" id="IPR006773">
    <property type="entry name" value="Rpn13/ADRM1"/>
</dbReference>
<proteinExistence type="predicted"/>
<dbReference type="STRING" id="77044.A0A1W2TDX1"/>
<dbReference type="GO" id="GO:0008541">
    <property type="term" value="C:proteasome regulatory particle, lid subcomplex"/>
    <property type="evidence" value="ECO:0007669"/>
    <property type="project" value="TreeGrafter"/>
</dbReference>
<keyword evidence="5" id="KW-0539">Nucleus</keyword>
<dbReference type="PANTHER" id="PTHR12225">
    <property type="entry name" value="ADHESION REGULATING MOLECULE 1 110 KDA CELL MEMBRANE GLYCOPROTEIN"/>
    <property type="match status" value="1"/>
</dbReference>
<keyword evidence="9" id="KW-1185">Reference proteome</keyword>
<evidence type="ECO:0000313" key="8">
    <source>
        <dbReference type="EMBL" id="GAP86198.1"/>
    </source>
</evidence>
<keyword evidence="3" id="KW-0963">Cytoplasm</keyword>
<feature type="domain" description="Pru" evidence="7">
    <location>
        <begin position="2"/>
        <end position="138"/>
    </location>
</feature>
<dbReference type="InterPro" id="IPR038633">
    <property type="entry name" value="Rpn13/ADRM1_Pru_sf"/>
</dbReference>
<dbReference type="Gene3D" id="1.10.2020.20">
    <property type="match status" value="1"/>
</dbReference>
<name>A0A1W2TDX1_ROSNE</name>
<comment type="subcellular location">
    <subcellularLocation>
        <location evidence="2">Cytoplasm</location>
    </subcellularLocation>
    <subcellularLocation>
        <location evidence="1">Nucleus</location>
    </subcellularLocation>
</comment>
<evidence type="ECO:0000256" key="5">
    <source>
        <dbReference type="ARBA" id="ARBA00023242"/>
    </source>
</evidence>
<dbReference type="PROSITE" id="PS51917">
    <property type="entry name" value="PRU"/>
    <property type="match status" value="1"/>
</dbReference>
<dbReference type="AlphaFoldDB" id="A0A1W2TDX1"/>
<accession>A0A1W2TDX1</accession>
<protein>
    <submittedName>
        <fullName evidence="8">Putative oocyte membrane protein</fullName>
    </submittedName>
</protein>
<evidence type="ECO:0000256" key="1">
    <source>
        <dbReference type="ARBA" id="ARBA00004123"/>
    </source>
</evidence>
<evidence type="ECO:0000256" key="2">
    <source>
        <dbReference type="ARBA" id="ARBA00004496"/>
    </source>
</evidence>
<dbReference type="InterPro" id="IPR044868">
    <property type="entry name" value="Rpn13/ADRM1_Pru"/>
</dbReference>
<feature type="region of interest" description="Disordered" evidence="6">
    <location>
        <begin position="153"/>
        <end position="212"/>
    </location>
</feature>